<protein>
    <submittedName>
        <fullName evidence="2">Uncharacterized protein</fullName>
    </submittedName>
</protein>
<reference evidence="2 3" key="1">
    <citation type="journal article" date="2014" name="Int. J. Syst. Evol. Microbiol.">
        <title>Brachybacterium ginsengisoli sp. nov., isolated from soil of a ginseng field.</title>
        <authorList>
            <person name="Hoang V.A."/>
            <person name="Kim Y.J."/>
            <person name="Nguyen N.L."/>
            <person name="Yang D.C."/>
        </authorList>
    </citation>
    <scope>NUCLEOTIDE SEQUENCE [LARGE SCALE GENOMIC DNA]</scope>
    <source>
        <strain evidence="2 3">DCY80</strain>
    </source>
</reference>
<evidence type="ECO:0000313" key="2">
    <source>
        <dbReference type="EMBL" id="ATG55743.1"/>
    </source>
</evidence>
<name>A0A291GZW1_9MICO</name>
<gene>
    <name evidence="2" type="ORF">CFK41_13890</name>
</gene>
<proteinExistence type="predicted"/>
<dbReference type="KEGG" id="bgg:CFK41_13890"/>
<accession>A0A291GZW1</accession>
<sequence length="85" mass="8581">MPSSRCAWESSSAATVAACCSSSVSGGVSERLITASTAADWVGTGTMCRTLPPDSGASRLPEESSPTGPRIARVTSSGGWSSWGK</sequence>
<evidence type="ECO:0000256" key="1">
    <source>
        <dbReference type="SAM" id="MobiDB-lite"/>
    </source>
</evidence>
<dbReference type="Proteomes" id="UP000217889">
    <property type="component" value="Chromosome"/>
</dbReference>
<feature type="compositionally biased region" description="Polar residues" evidence="1">
    <location>
        <begin position="74"/>
        <end position="85"/>
    </location>
</feature>
<dbReference type="EMBL" id="CP023564">
    <property type="protein sequence ID" value="ATG55743.1"/>
    <property type="molecule type" value="Genomic_DNA"/>
</dbReference>
<organism evidence="2 3">
    <name type="scientific">Brachybacterium ginsengisoli</name>
    <dbReference type="NCBI Taxonomy" id="1331682"/>
    <lineage>
        <taxon>Bacteria</taxon>
        <taxon>Bacillati</taxon>
        <taxon>Actinomycetota</taxon>
        <taxon>Actinomycetes</taxon>
        <taxon>Micrococcales</taxon>
        <taxon>Dermabacteraceae</taxon>
        <taxon>Brachybacterium</taxon>
    </lineage>
</organism>
<feature type="region of interest" description="Disordered" evidence="1">
    <location>
        <begin position="50"/>
        <end position="85"/>
    </location>
</feature>
<evidence type="ECO:0000313" key="3">
    <source>
        <dbReference type="Proteomes" id="UP000217889"/>
    </source>
</evidence>
<keyword evidence="3" id="KW-1185">Reference proteome</keyword>
<dbReference type="AlphaFoldDB" id="A0A291GZW1"/>